<feature type="compositionally biased region" description="Polar residues" evidence="1">
    <location>
        <begin position="20"/>
        <end position="32"/>
    </location>
</feature>
<dbReference type="OrthoDB" id="3800619at2759"/>
<sequence length="154" mass="17736">MDKFKSKFYSKFNKSSYSNGSPEINTSTSASKYQPPYMDQHNTSDQHQPLPPKSHQESASSAVTPYPPRDSAEETKNSSLEDPRFPAHGTPDIRETKPLTDKERELEKSLRVTEQEKNKAETPEERRAYVRQYMRDQRDKSVYMMGAGGNPFQR</sequence>
<comment type="caution">
    <text evidence="2">The sequence shown here is derived from an EMBL/GenBank/DDBJ whole genome shotgun (WGS) entry which is preliminary data.</text>
</comment>
<name>A0A9P4R5C1_9PLEO</name>
<proteinExistence type="predicted"/>
<dbReference type="EMBL" id="ML996117">
    <property type="protein sequence ID" value="KAF2737260.1"/>
    <property type="molecule type" value="Genomic_DNA"/>
</dbReference>
<protein>
    <submittedName>
        <fullName evidence="2">Uncharacterized protein</fullName>
    </submittedName>
</protein>
<dbReference type="Proteomes" id="UP000799444">
    <property type="component" value="Unassembled WGS sequence"/>
</dbReference>
<accession>A0A9P4R5C1</accession>
<dbReference type="AlphaFoldDB" id="A0A9P4R5C1"/>
<gene>
    <name evidence="2" type="ORF">EJ04DRAFT_510370</name>
</gene>
<feature type="region of interest" description="Disordered" evidence="1">
    <location>
        <begin position="1"/>
        <end position="127"/>
    </location>
</feature>
<evidence type="ECO:0000313" key="3">
    <source>
        <dbReference type="Proteomes" id="UP000799444"/>
    </source>
</evidence>
<reference evidence="2" key="1">
    <citation type="journal article" date="2020" name="Stud. Mycol.">
        <title>101 Dothideomycetes genomes: a test case for predicting lifestyles and emergence of pathogens.</title>
        <authorList>
            <person name="Haridas S."/>
            <person name="Albert R."/>
            <person name="Binder M."/>
            <person name="Bloem J."/>
            <person name="Labutti K."/>
            <person name="Salamov A."/>
            <person name="Andreopoulos B."/>
            <person name="Baker S."/>
            <person name="Barry K."/>
            <person name="Bills G."/>
            <person name="Bluhm B."/>
            <person name="Cannon C."/>
            <person name="Castanera R."/>
            <person name="Culley D."/>
            <person name="Daum C."/>
            <person name="Ezra D."/>
            <person name="Gonzalez J."/>
            <person name="Henrissat B."/>
            <person name="Kuo A."/>
            <person name="Liang C."/>
            <person name="Lipzen A."/>
            <person name="Lutzoni F."/>
            <person name="Magnuson J."/>
            <person name="Mondo S."/>
            <person name="Nolan M."/>
            <person name="Ohm R."/>
            <person name="Pangilinan J."/>
            <person name="Park H.-J."/>
            <person name="Ramirez L."/>
            <person name="Alfaro M."/>
            <person name="Sun H."/>
            <person name="Tritt A."/>
            <person name="Yoshinaga Y."/>
            <person name="Zwiers L.-H."/>
            <person name="Turgeon B."/>
            <person name="Goodwin S."/>
            <person name="Spatafora J."/>
            <person name="Crous P."/>
            <person name="Grigoriev I."/>
        </authorList>
    </citation>
    <scope>NUCLEOTIDE SEQUENCE</scope>
    <source>
        <strain evidence="2">CBS 125425</strain>
    </source>
</reference>
<evidence type="ECO:0000256" key="1">
    <source>
        <dbReference type="SAM" id="MobiDB-lite"/>
    </source>
</evidence>
<keyword evidence="3" id="KW-1185">Reference proteome</keyword>
<organism evidence="2 3">
    <name type="scientific">Polyplosphaeria fusca</name>
    <dbReference type="NCBI Taxonomy" id="682080"/>
    <lineage>
        <taxon>Eukaryota</taxon>
        <taxon>Fungi</taxon>
        <taxon>Dikarya</taxon>
        <taxon>Ascomycota</taxon>
        <taxon>Pezizomycotina</taxon>
        <taxon>Dothideomycetes</taxon>
        <taxon>Pleosporomycetidae</taxon>
        <taxon>Pleosporales</taxon>
        <taxon>Tetraplosphaeriaceae</taxon>
        <taxon>Polyplosphaeria</taxon>
    </lineage>
</organism>
<feature type="compositionally biased region" description="Low complexity" evidence="1">
    <location>
        <begin position="7"/>
        <end position="19"/>
    </location>
</feature>
<evidence type="ECO:0000313" key="2">
    <source>
        <dbReference type="EMBL" id="KAF2737260.1"/>
    </source>
</evidence>
<feature type="compositionally biased region" description="Basic and acidic residues" evidence="1">
    <location>
        <begin position="70"/>
        <end position="127"/>
    </location>
</feature>